<dbReference type="Proteomes" id="UP001515641">
    <property type="component" value="Unassembled WGS sequence"/>
</dbReference>
<dbReference type="RefSeq" id="WP_166453270.1">
    <property type="nucleotide sequence ID" value="NZ_JAAOMA010000034.1"/>
</dbReference>
<proteinExistence type="predicted"/>
<reference evidence="1 2" key="1">
    <citation type="submission" date="2020-03" db="EMBL/GenBank/DDBJ databases">
        <title>Draft genome sequence of environmentally isolated cultures.</title>
        <authorList>
            <person name="Wilson H.S."/>
            <person name="De Leon M.E."/>
        </authorList>
    </citation>
    <scope>NUCLEOTIDE SEQUENCE [LARGE SCALE GENOMIC DNA]</scope>
    <source>
        <strain evidence="1 2">HSC-31F16</strain>
    </source>
</reference>
<protein>
    <submittedName>
        <fullName evidence="1">Uncharacterized protein</fullName>
    </submittedName>
</protein>
<dbReference type="EMBL" id="JAAOMA010000034">
    <property type="protein sequence ID" value="NHR07463.1"/>
    <property type="molecule type" value="Genomic_DNA"/>
</dbReference>
<comment type="caution">
    <text evidence="1">The sequence shown here is derived from an EMBL/GenBank/DDBJ whole genome shotgun (WGS) entry which is preliminary data.</text>
</comment>
<accession>A0ABX0L8W9</accession>
<sequence length="126" mass="13971">MGLDMYAISVSQAYAAGQQFDINVDERDGQGNSSAVKAMCSWRKFSILDQWMRELCAEKGGDAEADGVNVRLDAGDVRRLAQDFAAGDFGEPGRLFVNDYLKLKQFIAKAQDEIKLGRSILYMASY</sequence>
<name>A0ABX0L8W9_9NEIS</name>
<keyword evidence="2" id="KW-1185">Reference proteome</keyword>
<gene>
    <name evidence="1" type="ORF">HA052_19920</name>
</gene>
<evidence type="ECO:0000313" key="2">
    <source>
        <dbReference type="Proteomes" id="UP001515641"/>
    </source>
</evidence>
<evidence type="ECO:0000313" key="1">
    <source>
        <dbReference type="EMBL" id="NHR07463.1"/>
    </source>
</evidence>
<organism evidence="1 2">
    <name type="scientific">Chromobacterium fluminis</name>
    <dbReference type="NCBI Taxonomy" id="3044269"/>
    <lineage>
        <taxon>Bacteria</taxon>
        <taxon>Pseudomonadati</taxon>
        <taxon>Pseudomonadota</taxon>
        <taxon>Betaproteobacteria</taxon>
        <taxon>Neisseriales</taxon>
        <taxon>Chromobacteriaceae</taxon>
        <taxon>Chromobacterium</taxon>
    </lineage>
</organism>